<sequence length="52" mass="6178">MHSIRSEMQVSQVNQNATMHQQHIYMHSTQPQQRNQRKEEDANPHPSHNSEN</sequence>
<feature type="compositionally biased region" description="Polar residues" evidence="1">
    <location>
        <begin position="1"/>
        <end position="34"/>
    </location>
</feature>
<feature type="compositionally biased region" description="Basic and acidic residues" evidence="1">
    <location>
        <begin position="36"/>
        <end position="52"/>
    </location>
</feature>
<reference evidence="2 3" key="1">
    <citation type="submission" date="2019-04" db="EMBL/GenBank/DDBJ databases">
        <title>Fungal friends and foes A comparative genomics study of 23 Aspergillus species from section Flavi.</title>
        <authorList>
            <consortium name="DOE Joint Genome Institute"/>
            <person name="Kjaerbolling I."/>
            <person name="Vesth T.C."/>
            <person name="Frisvad J.C."/>
            <person name="Nybo J.L."/>
            <person name="Theobald S."/>
            <person name="Kildgaard S."/>
            <person name="Petersen T.I."/>
            <person name="Kuo A."/>
            <person name="Sato A."/>
            <person name="Lyhne E.K."/>
            <person name="Kogle M.E."/>
            <person name="Wiebenga A."/>
            <person name="Kun R.S."/>
            <person name="Lubbers R.J."/>
            <person name="Makela M.R."/>
            <person name="Barry K."/>
            <person name="Chovatia M."/>
            <person name="Clum A."/>
            <person name="Daum C."/>
            <person name="Haridas S."/>
            <person name="He G."/>
            <person name="LaButti K."/>
            <person name="Lipzen A."/>
            <person name="Mondo S."/>
            <person name="Pangilinan J."/>
            <person name="Riley R."/>
            <person name="Salamov A."/>
            <person name="Simmons B.A."/>
            <person name="Magnuson J.K."/>
            <person name="Henrissat B."/>
            <person name="Mortensen U.H."/>
            <person name="Larsen T.O."/>
            <person name="De vries R.P."/>
            <person name="Grigoriev I.V."/>
            <person name="Machida M."/>
            <person name="Baker S.E."/>
            <person name="Andersen M.R."/>
        </authorList>
    </citation>
    <scope>NUCLEOTIDE SEQUENCE [LARGE SCALE GENOMIC DNA]</scope>
    <source>
        <strain evidence="2 3">CBS 126849</strain>
    </source>
</reference>
<feature type="region of interest" description="Disordered" evidence="1">
    <location>
        <begin position="1"/>
        <end position="52"/>
    </location>
</feature>
<protein>
    <submittedName>
        <fullName evidence="2">Uncharacterized protein</fullName>
    </submittedName>
</protein>
<gene>
    <name evidence="2" type="ORF">BDV33DRAFT_181687</name>
</gene>
<proteinExistence type="predicted"/>
<dbReference type="AlphaFoldDB" id="A0A5N6EDS3"/>
<organism evidence="2 3">
    <name type="scientific">Aspergillus novoparasiticus</name>
    <dbReference type="NCBI Taxonomy" id="986946"/>
    <lineage>
        <taxon>Eukaryota</taxon>
        <taxon>Fungi</taxon>
        <taxon>Dikarya</taxon>
        <taxon>Ascomycota</taxon>
        <taxon>Pezizomycotina</taxon>
        <taxon>Eurotiomycetes</taxon>
        <taxon>Eurotiomycetidae</taxon>
        <taxon>Eurotiales</taxon>
        <taxon>Aspergillaceae</taxon>
        <taxon>Aspergillus</taxon>
        <taxon>Aspergillus subgen. Circumdati</taxon>
    </lineage>
</organism>
<evidence type="ECO:0000256" key="1">
    <source>
        <dbReference type="SAM" id="MobiDB-lite"/>
    </source>
</evidence>
<keyword evidence="3" id="KW-1185">Reference proteome</keyword>
<dbReference type="Proteomes" id="UP000326799">
    <property type="component" value="Unassembled WGS sequence"/>
</dbReference>
<dbReference type="EMBL" id="ML733516">
    <property type="protein sequence ID" value="KAB8214983.1"/>
    <property type="molecule type" value="Genomic_DNA"/>
</dbReference>
<evidence type="ECO:0000313" key="3">
    <source>
        <dbReference type="Proteomes" id="UP000326799"/>
    </source>
</evidence>
<evidence type="ECO:0000313" key="2">
    <source>
        <dbReference type="EMBL" id="KAB8214983.1"/>
    </source>
</evidence>
<accession>A0A5N6EDS3</accession>
<name>A0A5N6EDS3_9EURO</name>